<keyword evidence="1" id="KW-1133">Transmembrane helix</keyword>
<evidence type="ECO:0008006" key="6">
    <source>
        <dbReference type="Google" id="ProtNLM"/>
    </source>
</evidence>
<dbReference type="Proteomes" id="UP001231166">
    <property type="component" value="Chromosome"/>
</dbReference>
<organism evidence="3 5">
    <name type="scientific">Rhodococcus opacus</name>
    <name type="common">Nocardia opaca</name>
    <dbReference type="NCBI Taxonomy" id="37919"/>
    <lineage>
        <taxon>Bacteria</taxon>
        <taxon>Bacillati</taxon>
        <taxon>Actinomycetota</taxon>
        <taxon>Actinomycetes</taxon>
        <taxon>Mycobacteriales</taxon>
        <taxon>Nocardiaceae</taxon>
        <taxon>Rhodococcus</taxon>
    </lineage>
</organism>
<keyword evidence="4" id="KW-1185">Reference proteome</keyword>
<protein>
    <recommendedName>
        <fullName evidence="6">DUF4267 domain-containing protein</fullName>
    </recommendedName>
</protein>
<keyword evidence="1" id="KW-0812">Transmembrane</keyword>
<dbReference type="RefSeq" id="WP_054248419.1">
    <property type="nucleotide sequence ID" value="NZ_CP082160.1"/>
</dbReference>
<evidence type="ECO:0000313" key="5">
    <source>
        <dbReference type="Proteomes" id="UP001231166"/>
    </source>
</evidence>
<feature type="transmembrane region" description="Helical" evidence="1">
    <location>
        <begin position="98"/>
        <end position="118"/>
    </location>
</feature>
<gene>
    <name evidence="2" type="ORF">O4328_21370</name>
    <name evidence="3" type="ORF">Q5707_22315</name>
</gene>
<evidence type="ECO:0000256" key="1">
    <source>
        <dbReference type="SAM" id="Phobius"/>
    </source>
</evidence>
<dbReference type="EMBL" id="CP130953">
    <property type="protein sequence ID" value="WLF44671.1"/>
    <property type="molecule type" value="Genomic_DNA"/>
</dbReference>
<reference evidence="3" key="2">
    <citation type="submission" date="2023-07" db="EMBL/GenBank/DDBJ databases">
        <title>Genomic analysis of Rhodococcus opacus VOC-14 with glycol ethers degradation activity.</title>
        <authorList>
            <person name="Narkevich D.A."/>
            <person name="Hlushen A.M."/>
            <person name="Akhremchuk A.E."/>
            <person name="Sikolenko M.A."/>
            <person name="Valentovich L.N."/>
        </authorList>
    </citation>
    <scope>NUCLEOTIDE SEQUENCE</scope>
    <source>
        <strain evidence="3">VOC-14</strain>
    </source>
</reference>
<evidence type="ECO:0000313" key="3">
    <source>
        <dbReference type="EMBL" id="WLF44671.1"/>
    </source>
</evidence>
<proteinExistence type="predicted"/>
<sequence length="119" mass="11895">MTATRARLIRFLGVTRATVGVAALVRPRLVYRCLGVSAGADGDTVARLFAIREVAVAAAALQPDPTGRRLGLAVGVIVDSVDAVSVAMGSRKGVSATGAVLVGGAAALYTVAGAYALIS</sequence>
<keyword evidence="1" id="KW-0472">Membrane</keyword>
<dbReference type="EMBL" id="JAPWIS010000011">
    <property type="protein sequence ID" value="MCZ4586208.1"/>
    <property type="molecule type" value="Genomic_DNA"/>
</dbReference>
<dbReference type="AlphaFoldDB" id="A0AAX3Y943"/>
<dbReference type="Proteomes" id="UP001066327">
    <property type="component" value="Unassembled WGS sequence"/>
</dbReference>
<evidence type="ECO:0000313" key="4">
    <source>
        <dbReference type="Proteomes" id="UP001066327"/>
    </source>
</evidence>
<accession>A0AAX3Y943</accession>
<evidence type="ECO:0000313" key="2">
    <source>
        <dbReference type="EMBL" id="MCZ4586208.1"/>
    </source>
</evidence>
<name>A0AAX3Y943_RHOOP</name>
<reference evidence="2" key="1">
    <citation type="submission" date="2022-12" db="EMBL/GenBank/DDBJ databases">
        <authorList>
            <person name="Krivoruchko A.V."/>
            <person name="Elkin A."/>
        </authorList>
    </citation>
    <scope>NUCLEOTIDE SEQUENCE</scope>
    <source>
        <strain evidence="2">IEGM 249</strain>
    </source>
</reference>